<feature type="transmembrane region" description="Helical" evidence="9">
    <location>
        <begin position="263"/>
        <end position="287"/>
    </location>
</feature>
<organism evidence="10 11">
    <name type="scientific">Sphaeramia orbicularis</name>
    <name type="common">orbiculate cardinalfish</name>
    <dbReference type="NCBI Taxonomy" id="375764"/>
    <lineage>
        <taxon>Eukaryota</taxon>
        <taxon>Metazoa</taxon>
        <taxon>Chordata</taxon>
        <taxon>Craniata</taxon>
        <taxon>Vertebrata</taxon>
        <taxon>Euteleostomi</taxon>
        <taxon>Actinopterygii</taxon>
        <taxon>Neopterygii</taxon>
        <taxon>Teleostei</taxon>
        <taxon>Neoteleostei</taxon>
        <taxon>Acanthomorphata</taxon>
        <taxon>Gobiaria</taxon>
        <taxon>Kurtiformes</taxon>
        <taxon>Apogonoidei</taxon>
        <taxon>Apogonidae</taxon>
        <taxon>Apogoninae</taxon>
        <taxon>Sphaeramia</taxon>
    </lineage>
</organism>
<dbReference type="GO" id="GO:0005789">
    <property type="term" value="C:endoplasmic reticulum membrane"/>
    <property type="evidence" value="ECO:0007669"/>
    <property type="project" value="UniProtKB-SubCell"/>
</dbReference>
<reference evidence="10" key="3">
    <citation type="submission" date="2025-09" db="UniProtKB">
        <authorList>
            <consortium name="Ensembl"/>
        </authorList>
    </citation>
    <scope>IDENTIFICATION</scope>
</reference>
<evidence type="ECO:0000256" key="6">
    <source>
        <dbReference type="ARBA" id="ARBA00023098"/>
    </source>
</evidence>
<evidence type="ECO:0000256" key="2">
    <source>
        <dbReference type="ARBA" id="ARBA00022064"/>
    </source>
</evidence>
<dbReference type="AlphaFoldDB" id="A0A672YQG0"/>
<sequence length="402" mass="45149">MQHIETGLEGGSAGVAGTRRRSGSSRPGTMGAVSSPVLHWMHDVASVTLLKARRTLLQAGILFCVLVLLLWVSIFLYGSFYYSYMPTVSFSTPVHFYYTSNCDSSESALCSFPTANISFMKNEKDQVMAVGQPYRISLELEMPESPVNEQLGMFMVKLSCYTKGGQIVSSVGRSTMLHYRSSLLQTMSTLLFSPLLLTGMAEQKQLIEVELISDYKANAYQPTVGAVIEIHSKRVQIYSSQLRIHAYFTGIRYVLYNFPITSAVIGVATNFAFLSVIVLFSYLQFVWGGKEEVRKRMERENSQKELDSPKVIEIQDAPGSDVPHTTNEESHDSKMSEKRNSSDVLDGSSLPPESEMELRQRPRPWMSLQQNLLMFRFSRISNGIFMHSGVETPDYMFKCGKT</sequence>
<feature type="compositionally biased region" description="Basic and acidic residues" evidence="8">
    <location>
        <begin position="326"/>
        <end position="341"/>
    </location>
</feature>
<keyword evidence="6" id="KW-0443">Lipid metabolism</keyword>
<proteinExistence type="predicted"/>
<evidence type="ECO:0000256" key="5">
    <source>
        <dbReference type="ARBA" id="ARBA00022989"/>
    </source>
</evidence>
<keyword evidence="7 9" id="KW-0472">Membrane</keyword>
<dbReference type="Proteomes" id="UP000472271">
    <property type="component" value="Chromosome 6"/>
</dbReference>
<accession>A0A672YQG0</accession>
<feature type="region of interest" description="Disordered" evidence="8">
    <location>
        <begin position="1"/>
        <end position="30"/>
    </location>
</feature>
<evidence type="ECO:0000313" key="11">
    <source>
        <dbReference type="Proteomes" id="UP000472271"/>
    </source>
</evidence>
<evidence type="ECO:0000256" key="1">
    <source>
        <dbReference type="ARBA" id="ARBA00004477"/>
    </source>
</evidence>
<dbReference type="InParanoid" id="A0A672YQG0"/>
<dbReference type="InterPro" id="IPR009617">
    <property type="entry name" value="Seipin"/>
</dbReference>
<keyword evidence="4" id="KW-0256">Endoplasmic reticulum</keyword>
<evidence type="ECO:0000256" key="3">
    <source>
        <dbReference type="ARBA" id="ARBA00022692"/>
    </source>
</evidence>
<reference evidence="10" key="2">
    <citation type="submission" date="2025-08" db="UniProtKB">
        <authorList>
            <consortium name="Ensembl"/>
        </authorList>
    </citation>
    <scope>IDENTIFICATION</scope>
</reference>
<feature type="region of interest" description="Disordered" evidence="8">
    <location>
        <begin position="298"/>
        <end position="362"/>
    </location>
</feature>
<dbReference type="Ensembl" id="ENSSORT00005007093.1">
    <property type="protein sequence ID" value="ENSSORP00005006831.1"/>
    <property type="gene ID" value="ENSSORG00005003965.1"/>
</dbReference>
<dbReference type="Pfam" id="PF06775">
    <property type="entry name" value="Seipin"/>
    <property type="match status" value="1"/>
</dbReference>
<evidence type="ECO:0000313" key="10">
    <source>
        <dbReference type="Ensembl" id="ENSSORP00005006831.1"/>
    </source>
</evidence>
<feature type="compositionally biased region" description="Basic and acidic residues" evidence="8">
    <location>
        <begin position="298"/>
        <end position="310"/>
    </location>
</feature>
<dbReference type="PANTHER" id="PTHR21212">
    <property type="entry name" value="BERNARDINELLI-SEIP CONGENITAL LIPODYSTROPHY 2 HOMOLOG BSCL2 PROTEIN"/>
    <property type="match status" value="1"/>
</dbReference>
<dbReference type="PANTHER" id="PTHR21212:SF0">
    <property type="entry name" value="SEIPIN"/>
    <property type="match status" value="1"/>
</dbReference>
<comment type="subcellular location">
    <subcellularLocation>
        <location evidence="1">Endoplasmic reticulum membrane</location>
        <topology evidence="1">Multi-pass membrane protein</topology>
    </subcellularLocation>
</comment>
<evidence type="ECO:0000256" key="9">
    <source>
        <dbReference type="SAM" id="Phobius"/>
    </source>
</evidence>
<dbReference type="CDD" id="cd23995">
    <property type="entry name" value="Seipin_BSCL2_like"/>
    <property type="match status" value="1"/>
</dbReference>
<evidence type="ECO:0000256" key="8">
    <source>
        <dbReference type="SAM" id="MobiDB-lite"/>
    </source>
</evidence>
<evidence type="ECO:0000256" key="7">
    <source>
        <dbReference type="ARBA" id="ARBA00023136"/>
    </source>
</evidence>
<name>A0A672YQG0_9TELE</name>
<keyword evidence="11" id="KW-1185">Reference proteome</keyword>
<dbReference type="GO" id="GO:0140042">
    <property type="term" value="P:lipid droplet formation"/>
    <property type="evidence" value="ECO:0007669"/>
    <property type="project" value="UniProtKB-ARBA"/>
</dbReference>
<dbReference type="GO" id="GO:0006629">
    <property type="term" value="P:lipid metabolic process"/>
    <property type="evidence" value="ECO:0007669"/>
    <property type="project" value="UniProtKB-KW"/>
</dbReference>
<reference evidence="10" key="1">
    <citation type="submission" date="2019-06" db="EMBL/GenBank/DDBJ databases">
        <authorList>
            <consortium name="Wellcome Sanger Institute Data Sharing"/>
        </authorList>
    </citation>
    <scope>NUCLEOTIDE SEQUENCE [LARGE SCALE GENOMIC DNA]</scope>
</reference>
<feature type="transmembrane region" description="Helical" evidence="9">
    <location>
        <begin position="56"/>
        <end position="77"/>
    </location>
</feature>
<keyword evidence="3 9" id="KW-0812">Transmembrane</keyword>
<evidence type="ECO:0000256" key="4">
    <source>
        <dbReference type="ARBA" id="ARBA00022824"/>
    </source>
</evidence>
<protein>
    <recommendedName>
        <fullName evidence="2">Seipin</fullName>
    </recommendedName>
</protein>
<keyword evidence="5 9" id="KW-1133">Transmembrane helix</keyword>